<feature type="transmembrane region" description="Helical" evidence="6">
    <location>
        <begin position="49"/>
        <end position="66"/>
    </location>
</feature>
<keyword evidence="4 6" id="KW-1133">Transmembrane helix</keyword>
<feature type="transmembrane region" description="Helical" evidence="6">
    <location>
        <begin position="267"/>
        <end position="293"/>
    </location>
</feature>
<dbReference type="Pfam" id="PF07690">
    <property type="entry name" value="MFS_1"/>
    <property type="match status" value="1"/>
</dbReference>
<feature type="transmembrane region" description="Helical" evidence="6">
    <location>
        <begin position="338"/>
        <end position="357"/>
    </location>
</feature>
<keyword evidence="5 6" id="KW-0472">Membrane</keyword>
<gene>
    <name evidence="8" type="ORF">MU0053_004726</name>
</gene>
<dbReference type="Gene3D" id="1.20.1250.20">
    <property type="entry name" value="MFS general substrate transporter like domains"/>
    <property type="match status" value="1"/>
</dbReference>
<dbReference type="Proteomes" id="UP001190465">
    <property type="component" value="Chromosome"/>
</dbReference>
<dbReference type="RefSeq" id="WP_308479994.1">
    <property type="nucleotide sequence ID" value="NZ_OY726397.1"/>
</dbReference>
<feature type="transmembrane region" description="Helical" evidence="6">
    <location>
        <begin position="406"/>
        <end position="425"/>
    </location>
</feature>
<feature type="transmembrane region" description="Helical" evidence="6">
    <location>
        <begin position="198"/>
        <end position="217"/>
    </location>
</feature>
<evidence type="ECO:0000256" key="6">
    <source>
        <dbReference type="SAM" id="Phobius"/>
    </source>
</evidence>
<feature type="domain" description="Major facilitator superfamily (MFS) profile" evidence="7">
    <location>
        <begin position="12"/>
        <end position="463"/>
    </location>
</feature>
<feature type="transmembrane region" description="Helical" evidence="6">
    <location>
        <begin position="12"/>
        <end position="37"/>
    </location>
</feature>
<keyword evidence="3 6" id="KW-0812">Transmembrane</keyword>
<name>A0ABM9M685_9MYCO</name>
<feature type="transmembrane region" description="Helical" evidence="6">
    <location>
        <begin position="437"/>
        <end position="455"/>
    </location>
</feature>
<evidence type="ECO:0000256" key="2">
    <source>
        <dbReference type="ARBA" id="ARBA00022448"/>
    </source>
</evidence>
<feature type="transmembrane region" description="Helical" evidence="6">
    <location>
        <begin position="110"/>
        <end position="127"/>
    </location>
</feature>
<sequence length="470" mass="48650">MTLTKPAVQPRLLAALVFAALTTAVVSSLGMLLVPTISHELSVEVSTGQWTLTVNLLVGAIATPIMGRLSDGPHKKRLLLISLALILAGSALAAAAPNFAIFLAGRALQGLTYGIVPVTIAMARRYLPDRQVRPGISSLSVTVATGLGVGYPLTGILAALFGFRSAFWFAALFLLAALAVVWRMVPDGPDERAPRGPFDVRGAVLIAVGLSVLLLAISEGSNWGWLSPLTLALLAAAAAILAGWCAVELRTPHPLINLRVMRNQDVLVANCTAIGLGAAMYVGLSIVSLIAQAPAATGYGIAMPLFWAGFVMLPLSVGSFGANRAVRLLAHRIGLRTLILVGSGLVTAASLLMWLAHDELWEVMIGMFGFGVGMGMTYAAMPVLIERSVADTALGSAVSFNQVLRTVGGAFGSAVSAAVLAAHLAPDLYPTDAGINMPLAIGTIGCAIVCGALIANRWTARRPATSNPGA</sequence>
<comment type="subcellular location">
    <subcellularLocation>
        <location evidence="1">Cell membrane</location>
        <topology evidence="1">Multi-pass membrane protein</topology>
    </subcellularLocation>
</comment>
<dbReference type="PANTHER" id="PTHR42718:SF9">
    <property type="entry name" value="MAJOR FACILITATOR SUPERFAMILY MULTIDRUG TRANSPORTER MFSC"/>
    <property type="match status" value="1"/>
</dbReference>
<evidence type="ECO:0000313" key="8">
    <source>
        <dbReference type="EMBL" id="CAJ1510668.1"/>
    </source>
</evidence>
<dbReference type="InterPro" id="IPR036259">
    <property type="entry name" value="MFS_trans_sf"/>
</dbReference>
<dbReference type="PROSITE" id="PS50850">
    <property type="entry name" value="MFS"/>
    <property type="match status" value="1"/>
</dbReference>
<evidence type="ECO:0000256" key="5">
    <source>
        <dbReference type="ARBA" id="ARBA00023136"/>
    </source>
</evidence>
<keyword evidence="9" id="KW-1185">Reference proteome</keyword>
<feature type="transmembrane region" description="Helical" evidence="6">
    <location>
        <begin position="167"/>
        <end position="186"/>
    </location>
</feature>
<evidence type="ECO:0000256" key="1">
    <source>
        <dbReference type="ARBA" id="ARBA00004651"/>
    </source>
</evidence>
<feature type="transmembrane region" description="Helical" evidence="6">
    <location>
        <begin position="139"/>
        <end position="161"/>
    </location>
</feature>
<keyword evidence="2" id="KW-0813">Transport</keyword>
<evidence type="ECO:0000256" key="3">
    <source>
        <dbReference type="ARBA" id="ARBA00022692"/>
    </source>
</evidence>
<dbReference type="InterPro" id="IPR020846">
    <property type="entry name" value="MFS_dom"/>
</dbReference>
<evidence type="ECO:0000259" key="7">
    <source>
        <dbReference type="PROSITE" id="PS50850"/>
    </source>
</evidence>
<evidence type="ECO:0000313" key="9">
    <source>
        <dbReference type="Proteomes" id="UP001190465"/>
    </source>
</evidence>
<feature type="transmembrane region" description="Helical" evidence="6">
    <location>
        <begin position="363"/>
        <end position="385"/>
    </location>
</feature>
<accession>A0ABM9M685</accession>
<feature type="transmembrane region" description="Helical" evidence="6">
    <location>
        <begin position="305"/>
        <end position="326"/>
    </location>
</feature>
<protein>
    <submittedName>
        <fullName evidence="8">MFS transporter</fullName>
    </submittedName>
</protein>
<reference evidence="8 9" key="1">
    <citation type="submission" date="2023-08" db="EMBL/GenBank/DDBJ databases">
        <authorList>
            <person name="Folkvardsen B D."/>
            <person name="Norman A."/>
        </authorList>
    </citation>
    <scope>NUCLEOTIDE SEQUENCE [LARGE SCALE GENOMIC DNA]</scope>
    <source>
        <strain evidence="8 9">Mu0053</strain>
    </source>
</reference>
<dbReference type="InterPro" id="IPR011701">
    <property type="entry name" value="MFS"/>
</dbReference>
<proteinExistence type="predicted"/>
<dbReference type="EMBL" id="OY726397">
    <property type="protein sequence ID" value="CAJ1510668.1"/>
    <property type="molecule type" value="Genomic_DNA"/>
</dbReference>
<feature type="transmembrane region" description="Helical" evidence="6">
    <location>
        <begin position="223"/>
        <end position="247"/>
    </location>
</feature>
<dbReference type="SUPFAM" id="SSF103473">
    <property type="entry name" value="MFS general substrate transporter"/>
    <property type="match status" value="1"/>
</dbReference>
<organism evidence="8 9">
    <name type="scientific">[Mycobacterium] burgundiense</name>
    <dbReference type="NCBI Taxonomy" id="3064286"/>
    <lineage>
        <taxon>Bacteria</taxon>
        <taxon>Bacillati</taxon>
        <taxon>Actinomycetota</taxon>
        <taxon>Actinomycetes</taxon>
        <taxon>Mycobacteriales</taxon>
        <taxon>Mycobacteriaceae</taxon>
        <taxon>Mycolicibacterium</taxon>
    </lineage>
</organism>
<feature type="transmembrane region" description="Helical" evidence="6">
    <location>
        <begin position="78"/>
        <end position="104"/>
    </location>
</feature>
<dbReference type="PANTHER" id="PTHR42718">
    <property type="entry name" value="MAJOR FACILITATOR SUPERFAMILY MULTIDRUG TRANSPORTER MFSC"/>
    <property type="match status" value="1"/>
</dbReference>
<evidence type="ECO:0000256" key="4">
    <source>
        <dbReference type="ARBA" id="ARBA00022989"/>
    </source>
</evidence>